<dbReference type="AlphaFoldDB" id="A0A1F4SJM0"/>
<feature type="transmembrane region" description="Helical" evidence="4">
    <location>
        <begin position="12"/>
        <end position="33"/>
    </location>
</feature>
<dbReference type="GO" id="GO:0019430">
    <property type="term" value="P:removal of superoxide radicals"/>
    <property type="evidence" value="ECO:0007669"/>
    <property type="project" value="UniProtKB-UniRule"/>
</dbReference>
<dbReference type="Pfam" id="PF07992">
    <property type="entry name" value="Pyr_redox_2"/>
    <property type="match status" value="1"/>
</dbReference>
<dbReference type="EMBL" id="MEUB01000058">
    <property type="protein sequence ID" value="OGC19873.1"/>
    <property type="molecule type" value="Genomic_DNA"/>
</dbReference>
<proteinExistence type="inferred from homology"/>
<keyword evidence="3" id="KW-0676">Redox-active center</keyword>
<keyword evidence="4" id="KW-1133">Transmembrane helix</keyword>
<dbReference type="InterPro" id="IPR050097">
    <property type="entry name" value="Ferredoxin-NADP_redctase_2"/>
</dbReference>
<evidence type="ECO:0000256" key="3">
    <source>
        <dbReference type="RuleBase" id="RU003880"/>
    </source>
</evidence>
<dbReference type="GO" id="GO:0005737">
    <property type="term" value="C:cytoplasm"/>
    <property type="evidence" value="ECO:0007669"/>
    <property type="project" value="InterPro"/>
</dbReference>
<evidence type="ECO:0000256" key="1">
    <source>
        <dbReference type="ARBA" id="ARBA00022630"/>
    </source>
</evidence>
<comment type="subunit">
    <text evidence="3">Homodimer.</text>
</comment>
<dbReference type="Proteomes" id="UP000178417">
    <property type="component" value="Unassembled WGS sequence"/>
</dbReference>
<dbReference type="PRINTS" id="PR00368">
    <property type="entry name" value="FADPNR"/>
</dbReference>
<dbReference type="NCBIfam" id="TIGR01292">
    <property type="entry name" value="TRX_reduct"/>
    <property type="match status" value="1"/>
</dbReference>
<keyword evidence="1 3" id="KW-0285">Flavoprotein</keyword>
<dbReference type="InterPro" id="IPR023753">
    <property type="entry name" value="FAD/NAD-binding_dom"/>
</dbReference>
<protein>
    <recommendedName>
        <fullName evidence="3">Thioredoxin reductase</fullName>
        <ecNumber evidence="3">1.8.1.9</ecNumber>
    </recommendedName>
</protein>
<reference evidence="6 7" key="1">
    <citation type="journal article" date="2016" name="Nat. Commun.">
        <title>Thousands of microbial genomes shed light on interconnected biogeochemical processes in an aquifer system.</title>
        <authorList>
            <person name="Anantharaman K."/>
            <person name="Brown C.T."/>
            <person name="Hug L.A."/>
            <person name="Sharon I."/>
            <person name="Castelle C.J."/>
            <person name="Probst A.J."/>
            <person name="Thomas B.C."/>
            <person name="Singh A."/>
            <person name="Wilkins M.J."/>
            <person name="Karaoz U."/>
            <person name="Brodie E.L."/>
            <person name="Williams K.H."/>
            <person name="Hubbard S.S."/>
            <person name="Banfield J.F."/>
        </authorList>
    </citation>
    <scope>NUCLEOTIDE SEQUENCE [LARGE SCALE GENOMIC DNA]</scope>
</reference>
<comment type="catalytic activity">
    <reaction evidence="3">
        <text>[thioredoxin]-dithiol + NADP(+) = [thioredoxin]-disulfide + NADPH + H(+)</text>
        <dbReference type="Rhea" id="RHEA:20345"/>
        <dbReference type="Rhea" id="RHEA-COMP:10698"/>
        <dbReference type="Rhea" id="RHEA-COMP:10700"/>
        <dbReference type="ChEBI" id="CHEBI:15378"/>
        <dbReference type="ChEBI" id="CHEBI:29950"/>
        <dbReference type="ChEBI" id="CHEBI:50058"/>
        <dbReference type="ChEBI" id="CHEBI:57783"/>
        <dbReference type="ChEBI" id="CHEBI:58349"/>
        <dbReference type="EC" id="1.8.1.9"/>
    </reaction>
</comment>
<accession>A0A1F4SJM0</accession>
<gene>
    <name evidence="6" type="ORF">A2310_05870</name>
</gene>
<sequence length="324" mass="35522">MPQLESIIQNDGSFFDLIIIGAGPAGLTAALYAGRARLKTLIIEKALIGGMAATTDRIENYPGFPEGISGMDLSHKFEEAVRKLEIPIYYGDVTTISRDRSIIIEGKKIKAKAIIIASGTETKKLGVEGEDRLRGRGISYCATCDGPFYRDKNIAVAGGGNSAVEEAIYLTRFAKKVSIIHRREKLRADKILVERALNDPKIFMIWDSIIEKIEGEKRVEALSLYNNATKIKTKIPMEGLFIYVGRTPNSSFAKEVVNTNKNGFIKTDQEMKTSVPGIFACGDVISKSLWQIVTATGEGAVAAESARKFIEEEYSDNAKKTITA</sequence>
<evidence type="ECO:0000313" key="7">
    <source>
        <dbReference type="Proteomes" id="UP000178417"/>
    </source>
</evidence>
<dbReference type="Gene3D" id="3.50.50.60">
    <property type="entry name" value="FAD/NAD(P)-binding domain"/>
    <property type="match status" value="2"/>
</dbReference>
<dbReference type="GO" id="GO:0004791">
    <property type="term" value="F:thioredoxin-disulfide reductase (NADPH) activity"/>
    <property type="evidence" value="ECO:0007669"/>
    <property type="project" value="UniProtKB-UniRule"/>
</dbReference>
<dbReference type="InterPro" id="IPR036188">
    <property type="entry name" value="FAD/NAD-bd_sf"/>
</dbReference>
<dbReference type="STRING" id="1802579.A2310_05870"/>
<keyword evidence="4" id="KW-0472">Membrane</keyword>
<feature type="domain" description="FAD/NAD(P)-binding" evidence="5">
    <location>
        <begin position="15"/>
        <end position="299"/>
    </location>
</feature>
<dbReference type="PANTHER" id="PTHR48105">
    <property type="entry name" value="THIOREDOXIN REDUCTASE 1-RELATED-RELATED"/>
    <property type="match status" value="1"/>
</dbReference>
<dbReference type="SUPFAM" id="SSF51905">
    <property type="entry name" value="FAD/NAD(P)-binding domain"/>
    <property type="match status" value="1"/>
</dbReference>
<keyword evidence="2 3" id="KW-0560">Oxidoreductase</keyword>
<keyword evidence="3" id="KW-0274">FAD</keyword>
<dbReference type="EC" id="1.8.1.9" evidence="3"/>
<evidence type="ECO:0000256" key="4">
    <source>
        <dbReference type="SAM" id="Phobius"/>
    </source>
</evidence>
<comment type="cofactor">
    <cofactor evidence="3">
        <name>FAD</name>
        <dbReference type="ChEBI" id="CHEBI:57692"/>
    </cofactor>
</comment>
<comment type="similarity">
    <text evidence="3">Belongs to the class-II pyridine nucleotide-disulfide oxidoreductase family.</text>
</comment>
<dbReference type="PRINTS" id="PR00469">
    <property type="entry name" value="PNDRDTASEII"/>
</dbReference>
<dbReference type="InterPro" id="IPR005982">
    <property type="entry name" value="Thioredox_Rdtase"/>
</dbReference>
<evidence type="ECO:0000256" key="2">
    <source>
        <dbReference type="ARBA" id="ARBA00023002"/>
    </source>
</evidence>
<comment type="caution">
    <text evidence="6">The sequence shown here is derived from an EMBL/GenBank/DDBJ whole genome shotgun (WGS) entry which is preliminary data.</text>
</comment>
<name>A0A1F4SJM0_UNCSA</name>
<evidence type="ECO:0000313" key="6">
    <source>
        <dbReference type="EMBL" id="OGC19873.1"/>
    </source>
</evidence>
<keyword evidence="4" id="KW-0812">Transmembrane</keyword>
<organism evidence="6 7">
    <name type="scientific">candidate division WOR-1 bacterium RIFOXYB2_FULL_37_13</name>
    <dbReference type="NCBI Taxonomy" id="1802579"/>
    <lineage>
        <taxon>Bacteria</taxon>
        <taxon>Bacillati</taxon>
        <taxon>Saganbacteria</taxon>
    </lineage>
</organism>
<evidence type="ECO:0000259" key="5">
    <source>
        <dbReference type="Pfam" id="PF07992"/>
    </source>
</evidence>